<dbReference type="Pfam" id="PF03008">
    <property type="entry name" value="DUF234"/>
    <property type="match status" value="1"/>
</dbReference>
<dbReference type="EMBL" id="VUND01000002">
    <property type="protein sequence ID" value="MST60581.1"/>
    <property type="molecule type" value="Genomic_DNA"/>
</dbReference>
<evidence type="ECO:0000259" key="1">
    <source>
        <dbReference type="Pfam" id="PF01637"/>
    </source>
</evidence>
<name>A0A6N7WX18_9ACTN</name>
<dbReference type="GO" id="GO:0003677">
    <property type="term" value="F:DNA binding"/>
    <property type="evidence" value="ECO:0007669"/>
    <property type="project" value="InterPro"/>
</dbReference>
<dbReference type="InterPro" id="IPR027417">
    <property type="entry name" value="P-loop_NTPase"/>
</dbReference>
<dbReference type="GO" id="GO:0005524">
    <property type="term" value="F:ATP binding"/>
    <property type="evidence" value="ECO:0007669"/>
    <property type="project" value="UniProtKB-KW"/>
</dbReference>
<dbReference type="Pfam" id="PF01637">
    <property type="entry name" value="ATPase_2"/>
    <property type="match status" value="1"/>
</dbReference>
<gene>
    <name evidence="3" type="ORF">FYJ69_06610</name>
</gene>
<evidence type="ECO:0000259" key="2">
    <source>
        <dbReference type="Pfam" id="PF03008"/>
    </source>
</evidence>
<dbReference type="SUPFAM" id="SSF52540">
    <property type="entry name" value="P-loop containing nucleoside triphosphate hydrolases"/>
    <property type="match status" value="1"/>
</dbReference>
<dbReference type="InterPro" id="IPR011579">
    <property type="entry name" value="ATPase_dom"/>
</dbReference>
<comment type="caution">
    <text evidence="3">The sequence shown here is derived from an EMBL/GenBank/DDBJ whole genome shotgun (WGS) entry which is preliminary data.</text>
</comment>
<feature type="domain" description="DUF234" evidence="2">
    <location>
        <begin position="338"/>
        <end position="439"/>
    </location>
</feature>
<dbReference type="GO" id="GO:0006355">
    <property type="term" value="P:regulation of DNA-templated transcription"/>
    <property type="evidence" value="ECO:0007669"/>
    <property type="project" value="InterPro"/>
</dbReference>
<dbReference type="Gene3D" id="3.40.50.300">
    <property type="entry name" value="P-loop containing nucleotide triphosphate hydrolases"/>
    <property type="match status" value="1"/>
</dbReference>
<dbReference type="InterPro" id="IPR004256">
    <property type="entry name" value="DUF234"/>
</dbReference>
<dbReference type="SUPFAM" id="SSF46785">
    <property type="entry name" value="Winged helix' DNA-binding domain"/>
    <property type="match status" value="1"/>
</dbReference>
<keyword evidence="3" id="KW-0067">ATP-binding</keyword>
<feature type="domain" description="ATPase" evidence="1">
    <location>
        <begin position="29"/>
        <end position="229"/>
    </location>
</feature>
<reference evidence="3 4" key="1">
    <citation type="submission" date="2019-08" db="EMBL/GenBank/DDBJ databases">
        <title>In-depth cultivation of the pig gut microbiome towards novel bacterial diversity and tailored functional studies.</title>
        <authorList>
            <person name="Wylensek D."/>
            <person name="Hitch T.C.A."/>
            <person name="Clavel T."/>
        </authorList>
    </citation>
    <scope>NUCLEOTIDE SEQUENCE [LARGE SCALE GENOMIC DNA]</scope>
    <source>
        <strain evidence="3 4">WB01_CNA04</strain>
    </source>
</reference>
<dbReference type="PANTHER" id="PTHR34704">
    <property type="entry name" value="ATPASE"/>
    <property type="match status" value="1"/>
</dbReference>
<organism evidence="3 4">
    <name type="scientific">Parafannyhessea umbonata</name>
    <dbReference type="NCBI Taxonomy" id="604330"/>
    <lineage>
        <taxon>Bacteria</taxon>
        <taxon>Bacillati</taxon>
        <taxon>Actinomycetota</taxon>
        <taxon>Coriobacteriia</taxon>
        <taxon>Coriobacteriales</taxon>
        <taxon>Atopobiaceae</taxon>
        <taxon>Parafannyhessea</taxon>
    </lineage>
</organism>
<dbReference type="Proteomes" id="UP000434342">
    <property type="component" value="Unassembled WGS sequence"/>
</dbReference>
<evidence type="ECO:0000313" key="4">
    <source>
        <dbReference type="Proteomes" id="UP000434342"/>
    </source>
</evidence>
<protein>
    <submittedName>
        <fullName evidence="3">ATP-binding protein</fullName>
    </submittedName>
</protein>
<proteinExistence type="predicted"/>
<accession>A0A6N7WX18</accession>
<keyword evidence="3" id="KW-0547">Nucleotide-binding</keyword>
<dbReference type="PANTHER" id="PTHR34704:SF2">
    <property type="entry name" value="ATPASE"/>
    <property type="match status" value="1"/>
</dbReference>
<dbReference type="InterPro" id="IPR036390">
    <property type="entry name" value="WH_DNA-bd_sf"/>
</dbReference>
<evidence type="ECO:0000313" key="3">
    <source>
        <dbReference type="EMBL" id="MST60581.1"/>
    </source>
</evidence>
<dbReference type="AlphaFoldDB" id="A0A6N7WX18"/>
<sequence length="493" mass="55642">MSCLGIFVVPIIVVRKTFVLTTNIGGAMFVGRKDELKRLEDAYDTGTFQMAVIYGRRRVGKTTLVSEFARGKRALFFTALEQADADNLADFTRVLAEFFGLPGGVRFDGWRDAFDYLCERAEQERFVFVFDEFPYAAKRNGALPSLLQVCIDHRLQATGTFLILCGSNQGFMESDVLGRKSPLYGRRTIQMRLGPLGYRDAADMVPWATPNEAFRIYGCVGGVPYYLGQIREGRSLRENLCELYFDPAGFLYGEPGMLLRQELSEPAAYNSVLRAVAGGATRPKEIAERTKIERNSLAGYLTTLVSLGILERVVPFGENPERSKRGIYRIREAAFAFWYRFVMPRVTQIEDGAGTLALAAISDGDLDSYLGLRFERVCREWLLAQAIEGRLPLRVDAFGSWWGTDPDRRSTTDIDVVAADTRSKGLLVGECKYREEFDETEAMRELERRAGLVRGYEPKSFYLFSKHVLSGGTIEKVKGMPEWHLVTVEDLYR</sequence>